<evidence type="ECO:0000256" key="1">
    <source>
        <dbReference type="ARBA" id="ARBA00010923"/>
    </source>
</evidence>
<dbReference type="Pfam" id="PF01420">
    <property type="entry name" value="Methylase_S"/>
    <property type="match status" value="2"/>
</dbReference>
<evidence type="ECO:0000313" key="7">
    <source>
        <dbReference type="Proteomes" id="UP001500840"/>
    </source>
</evidence>
<keyword evidence="3" id="KW-0238">DNA-binding</keyword>
<dbReference type="CDD" id="cd17253">
    <property type="entry name" value="RMtype1_S_Eco933I-TRD2-CR2_like"/>
    <property type="match status" value="1"/>
</dbReference>
<dbReference type="InterPro" id="IPR044946">
    <property type="entry name" value="Restrct_endonuc_typeI_TRD_sf"/>
</dbReference>
<evidence type="ECO:0000256" key="4">
    <source>
        <dbReference type="SAM" id="Coils"/>
    </source>
</evidence>
<dbReference type="RefSeq" id="WP_345318595.1">
    <property type="nucleotide sequence ID" value="NZ_BAABGA010000006.1"/>
</dbReference>
<evidence type="ECO:0000313" key="6">
    <source>
        <dbReference type="EMBL" id="GAA4444192.1"/>
    </source>
</evidence>
<accession>A0ABP8M7H1</accession>
<comment type="similarity">
    <text evidence="1">Belongs to the type-I restriction system S methylase family.</text>
</comment>
<dbReference type="PANTHER" id="PTHR30408:SF12">
    <property type="entry name" value="TYPE I RESTRICTION ENZYME MJAVIII SPECIFICITY SUBUNIT"/>
    <property type="match status" value="1"/>
</dbReference>
<evidence type="ECO:0000256" key="3">
    <source>
        <dbReference type="ARBA" id="ARBA00023125"/>
    </source>
</evidence>
<feature type="domain" description="Type I restriction modification DNA specificity" evidence="5">
    <location>
        <begin position="220"/>
        <end position="385"/>
    </location>
</feature>
<sequence length="413" mass="46796">MSTTNGYYASPIKTRLSNNEPIPKGWRWVDLQEVARLESGHTPSRKIPEYWMDGDVPWLSLKDIRGMKSRYVEDTIDKPTMLGIDNSSARMLPKGTVAFCRTASVGNVAILGREMATSQDFVDWVCGPNLLPEYLYEAFKASGPTFASEMQGSTHQTIYMPTVKRFKVLLPPLSEQKRIANILDKADAIRRKRQEASLMFATCIPSLFSEMFGFVVTNTKNWPVVPFGDACESRLGKMLDAKQQTGKHLRPYLRNTNVQWNRFSLGEVSEMDFNGADQEEFRLLNGDLLVCEGGEVGRAAIWRDELTECYFQKALHRVRPKPDMAVPEYVLHFLWQTGRSGGFGFLTSQATIAHLTGVKLKQLPLPLPPIALQKEFAARVSELERRKEKYADAEREADNLFNSLIQRAFKGEL</sequence>
<gene>
    <name evidence="6" type="primary">hsdS</name>
    <name evidence="6" type="ORF">GCM10023156_02220</name>
</gene>
<feature type="coiled-coil region" evidence="4">
    <location>
        <begin position="373"/>
        <end position="403"/>
    </location>
</feature>
<evidence type="ECO:0000259" key="5">
    <source>
        <dbReference type="Pfam" id="PF01420"/>
    </source>
</evidence>
<comment type="caution">
    <text evidence="6">The sequence shown here is derived from an EMBL/GenBank/DDBJ whole genome shotgun (WGS) entry which is preliminary data.</text>
</comment>
<proteinExistence type="inferred from homology"/>
<feature type="domain" description="Type I restriction modification DNA specificity" evidence="5">
    <location>
        <begin position="23"/>
        <end position="190"/>
    </location>
</feature>
<dbReference type="SUPFAM" id="SSF116734">
    <property type="entry name" value="DNA methylase specificity domain"/>
    <property type="match status" value="2"/>
</dbReference>
<dbReference type="EMBL" id="BAABGA010000006">
    <property type="protein sequence ID" value="GAA4444192.1"/>
    <property type="molecule type" value="Genomic_DNA"/>
</dbReference>
<dbReference type="Gene3D" id="3.90.220.20">
    <property type="entry name" value="DNA methylase specificity domains"/>
    <property type="match status" value="2"/>
</dbReference>
<protein>
    <submittedName>
        <fullName evidence="6">Type I restriction-modification system specificity subunit</fullName>
    </submittedName>
</protein>
<organism evidence="6 7">
    <name type="scientific">Novipirellula rosea</name>
    <dbReference type="NCBI Taxonomy" id="1031540"/>
    <lineage>
        <taxon>Bacteria</taxon>
        <taxon>Pseudomonadati</taxon>
        <taxon>Planctomycetota</taxon>
        <taxon>Planctomycetia</taxon>
        <taxon>Pirellulales</taxon>
        <taxon>Pirellulaceae</taxon>
        <taxon>Novipirellula</taxon>
    </lineage>
</organism>
<keyword evidence="4" id="KW-0175">Coiled coil</keyword>
<evidence type="ECO:0000256" key="2">
    <source>
        <dbReference type="ARBA" id="ARBA00022747"/>
    </source>
</evidence>
<dbReference type="Proteomes" id="UP001500840">
    <property type="component" value="Unassembled WGS sequence"/>
</dbReference>
<dbReference type="InterPro" id="IPR000055">
    <property type="entry name" value="Restrct_endonuc_typeI_TRD"/>
</dbReference>
<name>A0ABP8M7H1_9BACT</name>
<keyword evidence="7" id="KW-1185">Reference proteome</keyword>
<reference evidence="7" key="1">
    <citation type="journal article" date="2019" name="Int. J. Syst. Evol. Microbiol.">
        <title>The Global Catalogue of Microorganisms (GCM) 10K type strain sequencing project: providing services to taxonomists for standard genome sequencing and annotation.</title>
        <authorList>
            <consortium name="The Broad Institute Genomics Platform"/>
            <consortium name="The Broad Institute Genome Sequencing Center for Infectious Disease"/>
            <person name="Wu L."/>
            <person name="Ma J."/>
        </authorList>
    </citation>
    <scope>NUCLEOTIDE SEQUENCE [LARGE SCALE GENOMIC DNA]</scope>
    <source>
        <strain evidence="7">JCM 17759</strain>
    </source>
</reference>
<keyword evidence="2" id="KW-0680">Restriction system</keyword>
<dbReference type="PANTHER" id="PTHR30408">
    <property type="entry name" value="TYPE-1 RESTRICTION ENZYME ECOKI SPECIFICITY PROTEIN"/>
    <property type="match status" value="1"/>
</dbReference>
<dbReference type="InterPro" id="IPR052021">
    <property type="entry name" value="Type-I_RS_S_subunit"/>
</dbReference>